<organism evidence="1">
    <name type="scientific">Aegilops tauschii</name>
    <name type="common">Tausch's goatgrass</name>
    <name type="synonym">Aegilops squarrosa</name>
    <dbReference type="NCBI Taxonomy" id="37682"/>
    <lineage>
        <taxon>Eukaryota</taxon>
        <taxon>Viridiplantae</taxon>
        <taxon>Streptophyta</taxon>
        <taxon>Embryophyta</taxon>
        <taxon>Tracheophyta</taxon>
        <taxon>Spermatophyta</taxon>
        <taxon>Magnoliopsida</taxon>
        <taxon>Liliopsida</taxon>
        <taxon>Poales</taxon>
        <taxon>Poaceae</taxon>
        <taxon>BOP clade</taxon>
        <taxon>Pooideae</taxon>
        <taxon>Triticodae</taxon>
        <taxon>Triticeae</taxon>
        <taxon>Triticinae</taxon>
        <taxon>Aegilops</taxon>
    </lineage>
</organism>
<sequence>MENVGMMKMATVAAKYHEMAMMSLLRPSRSRVTITRGDKKHLVEVVKAVDEVKAYNVYGKLRGERMN</sequence>
<accession>M8CPU3</accession>
<protein>
    <submittedName>
        <fullName evidence="1">Uncharacterized protein</fullName>
    </submittedName>
</protein>
<name>M8CPU3_AEGTA</name>
<dbReference type="EnsemblPlants" id="EMT25611">
    <property type="protein sequence ID" value="EMT25611"/>
    <property type="gene ID" value="F775_43700"/>
</dbReference>
<evidence type="ECO:0000313" key="1">
    <source>
        <dbReference type="EnsemblPlants" id="EMT25611"/>
    </source>
</evidence>
<reference evidence="1" key="1">
    <citation type="submission" date="2015-06" db="UniProtKB">
        <authorList>
            <consortium name="EnsemblPlants"/>
        </authorList>
    </citation>
    <scope>IDENTIFICATION</scope>
</reference>
<dbReference type="AlphaFoldDB" id="M8CPU3"/>
<proteinExistence type="predicted"/>